<sequence length="134" mass="14591">RVTTVITIITVLPLLDTITEAVMATGTGTDTVIIVTTTDAPRWASVYVVSLALGNAVTIPHTIPRTTKQSPQTALGGSWVVLEDAFMSMRVRERRWIDVAGGLYDTDAGFAQTDLKKKKIRSLSDSFIFHDPIS</sequence>
<evidence type="ECO:0000313" key="3">
    <source>
        <dbReference type="Proteomes" id="UP001465976"/>
    </source>
</evidence>
<gene>
    <name evidence="2" type="ORF">V5O48_008029</name>
</gene>
<name>A0ABR3FF12_9AGAR</name>
<keyword evidence="1" id="KW-0732">Signal</keyword>
<evidence type="ECO:0000313" key="2">
    <source>
        <dbReference type="EMBL" id="KAL0573909.1"/>
    </source>
</evidence>
<dbReference type="Proteomes" id="UP001465976">
    <property type="component" value="Unassembled WGS sequence"/>
</dbReference>
<proteinExistence type="predicted"/>
<evidence type="ECO:0000256" key="1">
    <source>
        <dbReference type="SAM" id="SignalP"/>
    </source>
</evidence>
<feature type="non-terminal residue" evidence="2">
    <location>
        <position position="1"/>
    </location>
</feature>
<organism evidence="2 3">
    <name type="scientific">Marasmius crinis-equi</name>
    <dbReference type="NCBI Taxonomy" id="585013"/>
    <lineage>
        <taxon>Eukaryota</taxon>
        <taxon>Fungi</taxon>
        <taxon>Dikarya</taxon>
        <taxon>Basidiomycota</taxon>
        <taxon>Agaricomycotina</taxon>
        <taxon>Agaricomycetes</taxon>
        <taxon>Agaricomycetidae</taxon>
        <taxon>Agaricales</taxon>
        <taxon>Marasmiineae</taxon>
        <taxon>Marasmiaceae</taxon>
        <taxon>Marasmius</taxon>
    </lineage>
</organism>
<reference evidence="2 3" key="1">
    <citation type="submission" date="2024-02" db="EMBL/GenBank/DDBJ databases">
        <title>A draft genome for the cacao thread blight pathogen Marasmius crinis-equi.</title>
        <authorList>
            <person name="Cohen S.P."/>
            <person name="Baruah I.K."/>
            <person name="Amoako-Attah I."/>
            <person name="Bukari Y."/>
            <person name="Meinhardt L.W."/>
            <person name="Bailey B.A."/>
        </authorList>
    </citation>
    <scope>NUCLEOTIDE SEQUENCE [LARGE SCALE GENOMIC DNA]</scope>
    <source>
        <strain evidence="2 3">GH-76</strain>
    </source>
</reference>
<feature type="chain" id="PRO_5046853718" evidence="1">
    <location>
        <begin position="22"/>
        <end position="134"/>
    </location>
</feature>
<keyword evidence="3" id="KW-1185">Reference proteome</keyword>
<comment type="caution">
    <text evidence="2">The sequence shown here is derived from an EMBL/GenBank/DDBJ whole genome shotgun (WGS) entry which is preliminary data.</text>
</comment>
<accession>A0ABR3FF12</accession>
<protein>
    <submittedName>
        <fullName evidence="2">Uncharacterized protein</fullName>
    </submittedName>
</protein>
<feature type="signal peptide" evidence="1">
    <location>
        <begin position="1"/>
        <end position="21"/>
    </location>
</feature>
<dbReference type="EMBL" id="JBAHYK010000447">
    <property type="protein sequence ID" value="KAL0573909.1"/>
    <property type="molecule type" value="Genomic_DNA"/>
</dbReference>